<keyword evidence="4" id="KW-0547">Nucleotide-binding</keyword>
<keyword evidence="1" id="KW-0175">Coiled coil</keyword>
<dbReference type="PANTHER" id="PTHR47396:SF1">
    <property type="entry name" value="ATP-DEPENDENT HELICASE IRC3-RELATED"/>
    <property type="match status" value="1"/>
</dbReference>
<dbReference type="PROSITE" id="PS51192">
    <property type="entry name" value="HELICASE_ATP_BIND_1"/>
    <property type="match status" value="1"/>
</dbReference>
<dbReference type="STRING" id="1134435.AC731_017050"/>
<dbReference type="GO" id="GO:0005524">
    <property type="term" value="F:ATP binding"/>
    <property type="evidence" value="ECO:0007669"/>
    <property type="project" value="InterPro"/>
</dbReference>
<evidence type="ECO:0000259" key="2">
    <source>
        <dbReference type="PROSITE" id="PS51192"/>
    </source>
</evidence>
<dbReference type="InterPro" id="IPR027417">
    <property type="entry name" value="P-loop_NTPase"/>
</dbReference>
<keyword evidence="4" id="KW-0067">ATP-binding</keyword>
<dbReference type="EMBL" id="CP014646">
    <property type="protein sequence ID" value="AMO38499.1"/>
    <property type="molecule type" value="Genomic_DNA"/>
</dbReference>
<dbReference type="Pfam" id="PF04851">
    <property type="entry name" value="ResIII"/>
    <property type="match status" value="1"/>
</dbReference>
<feature type="coiled-coil region" evidence="1">
    <location>
        <begin position="146"/>
        <end position="240"/>
    </location>
</feature>
<dbReference type="REBASE" id="142376">
    <property type="entry name" value="ThuSgZ1ORF17060P"/>
</dbReference>
<keyword evidence="4" id="KW-0347">Helicase</keyword>
<gene>
    <name evidence="4" type="ORF">AC731_017050</name>
</gene>
<dbReference type="GO" id="GO:0005829">
    <property type="term" value="C:cytosol"/>
    <property type="evidence" value="ECO:0007669"/>
    <property type="project" value="TreeGrafter"/>
</dbReference>
<dbReference type="GO" id="GO:0016787">
    <property type="term" value="F:hydrolase activity"/>
    <property type="evidence" value="ECO:0007669"/>
    <property type="project" value="InterPro"/>
</dbReference>
<dbReference type="PROSITE" id="PS51194">
    <property type="entry name" value="HELICASE_CTER"/>
    <property type="match status" value="1"/>
</dbReference>
<dbReference type="GO" id="GO:0003677">
    <property type="term" value="F:DNA binding"/>
    <property type="evidence" value="ECO:0007669"/>
    <property type="project" value="InterPro"/>
</dbReference>
<dbReference type="InterPro" id="IPR013670">
    <property type="entry name" value="EcoEI_R_C_dom"/>
</dbReference>
<dbReference type="GO" id="GO:0006304">
    <property type="term" value="P:DNA modification"/>
    <property type="evidence" value="ECO:0007669"/>
    <property type="project" value="InterPro"/>
</dbReference>
<dbReference type="Pfam" id="PF00271">
    <property type="entry name" value="Helicase_C"/>
    <property type="match status" value="1"/>
</dbReference>
<dbReference type="InterPro" id="IPR014001">
    <property type="entry name" value="Helicase_ATP-bd"/>
</dbReference>
<dbReference type="Pfam" id="PF08463">
    <property type="entry name" value="EcoEI_R_C"/>
    <property type="match status" value="1"/>
</dbReference>
<evidence type="ECO:0000256" key="1">
    <source>
        <dbReference type="SAM" id="Coils"/>
    </source>
</evidence>
<name>A0A127K971_9RHOO</name>
<dbReference type="RefSeq" id="WP_048707905.1">
    <property type="nucleotide sequence ID" value="NZ_CP014646.1"/>
</dbReference>
<dbReference type="Gene3D" id="3.90.1570.30">
    <property type="match status" value="1"/>
</dbReference>
<dbReference type="CDD" id="cd18799">
    <property type="entry name" value="SF2_C_EcoAI-like"/>
    <property type="match status" value="1"/>
</dbReference>
<accession>A0A127K971</accession>
<feature type="domain" description="Helicase ATP-binding" evidence="2">
    <location>
        <begin position="459"/>
        <end position="645"/>
    </location>
</feature>
<keyword evidence="4" id="KW-0378">Hydrolase</keyword>
<reference evidence="5" key="1">
    <citation type="submission" date="2016-03" db="EMBL/GenBank/DDBJ databases">
        <authorList>
            <person name="Ma C."/>
            <person name="Zhou S."/>
            <person name="Yang G."/>
        </authorList>
    </citation>
    <scope>NUCLEOTIDE SEQUENCE [LARGE SCALE GENOMIC DNA]</scope>
    <source>
        <strain evidence="5">SgZ-1</strain>
    </source>
</reference>
<dbReference type="PANTHER" id="PTHR47396">
    <property type="entry name" value="TYPE I RESTRICTION ENZYME ECOKI R PROTEIN"/>
    <property type="match status" value="1"/>
</dbReference>
<dbReference type="AlphaFoldDB" id="A0A127K971"/>
<dbReference type="Proteomes" id="UP000036902">
    <property type="component" value="Chromosome"/>
</dbReference>
<dbReference type="InterPro" id="IPR050742">
    <property type="entry name" value="Helicase_Restrict-Modif_Enz"/>
</dbReference>
<evidence type="ECO:0000259" key="3">
    <source>
        <dbReference type="PROSITE" id="PS51194"/>
    </source>
</evidence>
<dbReference type="SMART" id="SM00490">
    <property type="entry name" value="HELICc"/>
    <property type="match status" value="1"/>
</dbReference>
<dbReference type="Pfam" id="PF13643">
    <property type="entry name" value="DUF4145"/>
    <property type="match status" value="1"/>
</dbReference>
<protein>
    <submittedName>
        <fullName evidence="4">DEAD/DEAH box helicase</fullName>
    </submittedName>
</protein>
<dbReference type="KEGG" id="thu:AC731_017050"/>
<dbReference type="GO" id="GO:0004386">
    <property type="term" value="F:helicase activity"/>
    <property type="evidence" value="ECO:0007669"/>
    <property type="project" value="UniProtKB-KW"/>
</dbReference>
<dbReference type="CDD" id="cd18032">
    <property type="entry name" value="DEXHc_RE_I_III_res"/>
    <property type="match status" value="1"/>
</dbReference>
<sequence length="1173" mass="131643">MATSRNFSFLAEHDPVFLQLASTAEQVFAADPNTTLIKLRQLGEAIAQDLAARVGIVFDDTTTQADLLFRLGREINLDPAIRGLFHTLRIEGNKATHQFRTLHKEAMDGLRVARALAVWFHQSFGPQGERFKPGPFVPPEDPSAQLRALQAEIERLRADLASQHQALDSNQQLAELMRQEKAQYAALAERMQADAAAAFALAEEQSALVDRLEAEFDARLRALQAELEATRAASRQAGAEALRQVATRTQRASRNLELSEELTRILIDQQLVDAGWEADTQRLHHARGARPVKGRNRAIAEWPTTGRQAADYVLFAGLTPLAVVEAKRENEHVAGKIPQAERYAAGFEQREGFEPAWRLEGRSAGWPDAQGGAFEVPFAYSSNSRPYLPQLAEHSGTWFRDLRSPANLARPLVDFHSPQGLLDQLTRSREKAEQSLRDEGFAYLRLRPYQELAIQAVEDALAAGRLRCLVAMATGTGKTRTIIGLMYRLLKAERFRRILFLVDRTALGDQALEAFDDALLEQNQPLSKIYNVAALGDMAVEAETRVQVATVQAMVRRLFQADDAATAPPPIDAFDCVIVDEAHRGYTLDQDMTEGELAVRDQAQYLSTYRRVLDYFDAVRIGLTATPARHTTEIFGKPVYTYSYREAVADDWLIDHEPPIRYETLLTRNGIRFERGETVSAIDLGSGEIEQSELEDELAFDVDAFNRRVINEDFNRVICEQLAQELDPFGEEKAMIFCASDLHADMVKRLLDDAFKAVHGEAYAEAAVRKITGKSDRVAELIKRYKNERYPNIAITVDLLTTGIDVPRICHLVFLRKVRSRILYEQMIGRATRRCDEIGKTVFRIYDPVDLYRDLQDVSSMKPLVKDPAITLAQLVSELADPASHAAPGSGEHLAHERTHAHDVLDALAQKLMRVLRDATHKAEKKPALKARLDELEQHWGVPPAALHRHLKQLGPQGAADFLRAQAGLLEQIEDVQVLVGSRYRPLLSLHRDELVAREQSYGTYQKPEDYLDAFGRFVREQLNESVALAVVVRRPRDLTREQLKEVRLLLDRHGYAEARLQTAWRNKTNVDLAASIVGYIRQAALGEALIPFEQRVAQAMARIHAIAPWTPMQRKWLDRLARQLGHEVVIDADFVNRAFAQDGGAHQLDVRLGGRLEAVLETLADALWPSAA</sequence>
<evidence type="ECO:0000313" key="4">
    <source>
        <dbReference type="EMBL" id="AMO38499.1"/>
    </source>
</evidence>
<dbReference type="NCBIfam" id="NF008521">
    <property type="entry name" value="PRK11448.1"/>
    <property type="match status" value="1"/>
</dbReference>
<proteinExistence type="predicted"/>
<dbReference type="InterPro" id="IPR025285">
    <property type="entry name" value="DUF4145"/>
</dbReference>
<feature type="domain" description="Helicase C-terminal" evidence="3">
    <location>
        <begin position="721"/>
        <end position="883"/>
    </location>
</feature>
<dbReference type="SUPFAM" id="SSF52540">
    <property type="entry name" value="P-loop containing nucleoside triphosphate hydrolases"/>
    <property type="match status" value="1"/>
</dbReference>
<dbReference type="SMART" id="SM00487">
    <property type="entry name" value="DEXDc"/>
    <property type="match status" value="1"/>
</dbReference>
<evidence type="ECO:0000313" key="5">
    <source>
        <dbReference type="Proteomes" id="UP000036902"/>
    </source>
</evidence>
<dbReference type="InterPro" id="IPR001650">
    <property type="entry name" value="Helicase_C-like"/>
</dbReference>
<keyword evidence="5" id="KW-1185">Reference proteome</keyword>
<dbReference type="InterPro" id="IPR006935">
    <property type="entry name" value="Helicase/UvrB_N"/>
</dbReference>
<organism evidence="4 5">
    <name type="scientific">Thauera humireducens</name>
    <dbReference type="NCBI Taxonomy" id="1134435"/>
    <lineage>
        <taxon>Bacteria</taxon>
        <taxon>Pseudomonadati</taxon>
        <taxon>Pseudomonadota</taxon>
        <taxon>Betaproteobacteria</taxon>
        <taxon>Rhodocyclales</taxon>
        <taxon>Zoogloeaceae</taxon>
        <taxon>Thauera</taxon>
    </lineage>
</organism>
<dbReference type="Gene3D" id="3.40.50.300">
    <property type="entry name" value="P-loop containing nucleotide triphosphate hydrolases"/>
    <property type="match status" value="2"/>
</dbReference>